<dbReference type="OrthoDB" id="157184at2"/>
<dbReference type="GO" id="GO:0055085">
    <property type="term" value="P:transmembrane transport"/>
    <property type="evidence" value="ECO:0007669"/>
    <property type="project" value="InterPro"/>
</dbReference>
<feature type="transmembrane region" description="Helical" evidence="7">
    <location>
        <begin position="145"/>
        <end position="166"/>
    </location>
</feature>
<evidence type="ECO:0000313" key="9">
    <source>
        <dbReference type="EMBL" id="PNU01071.1"/>
    </source>
</evidence>
<dbReference type="PANTHER" id="PTHR43744:SF9">
    <property type="entry name" value="POLYGALACTURONAN_RHAMNOGALACTURONAN TRANSPORT SYSTEM PERMEASE PROTEIN YTCP"/>
    <property type="match status" value="1"/>
</dbReference>
<evidence type="ECO:0000256" key="1">
    <source>
        <dbReference type="ARBA" id="ARBA00004651"/>
    </source>
</evidence>
<dbReference type="KEGG" id="cthd:CDO33_05810"/>
<evidence type="ECO:0000256" key="4">
    <source>
        <dbReference type="ARBA" id="ARBA00022692"/>
    </source>
</evidence>
<evidence type="ECO:0000259" key="8">
    <source>
        <dbReference type="PROSITE" id="PS50928"/>
    </source>
</evidence>
<dbReference type="Gene3D" id="1.10.3720.10">
    <property type="entry name" value="MetI-like"/>
    <property type="match status" value="1"/>
</dbReference>
<dbReference type="GO" id="GO:0005886">
    <property type="term" value="C:plasma membrane"/>
    <property type="evidence" value="ECO:0007669"/>
    <property type="project" value="UniProtKB-SubCell"/>
</dbReference>
<gene>
    <name evidence="9" type="ORF">CDQ84_02785</name>
</gene>
<keyword evidence="10" id="KW-1185">Reference proteome</keyword>
<feature type="transmembrane region" description="Helical" evidence="7">
    <location>
        <begin position="15"/>
        <end position="40"/>
    </location>
</feature>
<feature type="transmembrane region" description="Helical" evidence="7">
    <location>
        <begin position="187"/>
        <end position="206"/>
    </location>
</feature>
<proteinExistence type="inferred from homology"/>
<dbReference type="AlphaFoldDB" id="A0A2K2F3C9"/>
<evidence type="ECO:0000256" key="5">
    <source>
        <dbReference type="ARBA" id="ARBA00022989"/>
    </source>
</evidence>
<keyword evidence="3" id="KW-1003">Cell membrane</keyword>
<evidence type="ECO:0000256" key="2">
    <source>
        <dbReference type="ARBA" id="ARBA00022448"/>
    </source>
</evidence>
<dbReference type="PROSITE" id="PS50928">
    <property type="entry name" value="ABC_TM1"/>
    <property type="match status" value="1"/>
</dbReference>
<keyword evidence="2 7" id="KW-0813">Transport</keyword>
<dbReference type="SUPFAM" id="SSF161098">
    <property type="entry name" value="MetI-like"/>
    <property type="match status" value="1"/>
</dbReference>
<evidence type="ECO:0000256" key="6">
    <source>
        <dbReference type="ARBA" id="ARBA00023136"/>
    </source>
</evidence>
<reference evidence="9 10" key="1">
    <citation type="submission" date="2017-06" db="EMBL/GenBank/DDBJ databases">
        <title>Investigating the central metabolism of Clostridium thermosuccinogenes.</title>
        <authorList>
            <person name="Koendjbiharie J.G."/>
            <person name="van Kranenburg R."/>
        </authorList>
    </citation>
    <scope>NUCLEOTIDE SEQUENCE [LARGE SCALE GENOMIC DNA]</scope>
    <source>
        <strain evidence="9 10">DSM 5806</strain>
    </source>
</reference>
<sequence>MKRNRLQKESPIEKFFYWIIIIALALFSLSIILPFVHILALSFNGGKDTAMGGVYFWPRAFTLNNYKEVFSDNRIINGYKITLARTILGTFLSVLLTAMAAFALKSKTLPGRNFITFMIFFTTLFGGGVIPYYMLLKELHLRNTFWVYVIPSLYSAWNIIMMRTFFDSLGTELEESAKLDGCGYFRIFFQIILPLSKPVVSVIALFNGVGHWNDWFTGAFYVTDRNLQPVQTVLQEMLTNQQKLKSLMINSYQSAMSAKTLVTGDSLKMATVMVTTVPIMCVYPFIQKYFTKGVMIGAIKG</sequence>
<feature type="domain" description="ABC transmembrane type-1" evidence="8">
    <location>
        <begin position="79"/>
        <end position="273"/>
    </location>
</feature>
<comment type="similarity">
    <text evidence="7">Belongs to the binding-protein-dependent transport system permease family.</text>
</comment>
<evidence type="ECO:0000256" key="3">
    <source>
        <dbReference type="ARBA" id="ARBA00022475"/>
    </source>
</evidence>
<dbReference type="CDD" id="cd06261">
    <property type="entry name" value="TM_PBP2"/>
    <property type="match status" value="1"/>
</dbReference>
<dbReference type="InterPro" id="IPR000515">
    <property type="entry name" value="MetI-like"/>
</dbReference>
<comment type="subcellular location">
    <subcellularLocation>
        <location evidence="1 7">Cell membrane</location>
        <topology evidence="1 7">Multi-pass membrane protein</topology>
    </subcellularLocation>
</comment>
<evidence type="ECO:0000313" key="10">
    <source>
        <dbReference type="Proteomes" id="UP000236151"/>
    </source>
</evidence>
<name>A0A2K2F3C9_9CLOT</name>
<organism evidence="9 10">
    <name type="scientific">Clostridium thermosuccinogenes</name>
    <dbReference type="NCBI Taxonomy" id="84032"/>
    <lineage>
        <taxon>Bacteria</taxon>
        <taxon>Bacillati</taxon>
        <taxon>Bacillota</taxon>
        <taxon>Clostridia</taxon>
        <taxon>Eubacteriales</taxon>
        <taxon>Clostridiaceae</taxon>
        <taxon>Clostridium</taxon>
    </lineage>
</organism>
<accession>A0A2K2F3C9</accession>
<dbReference type="EMBL" id="NIOJ01000004">
    <property type="protein sequence ID" value="PNU01071.1"/>
    <property type="molecule type" value="Genomic_DNA"/>
</dbReference>
<dbReference type="RefSeq" id="WP_103080199.1">
    <property type="nucleotide sequence ID" value="NZ_CP021850.1"/>
</dbReference>
<feature type="transmembrane region" description="Helical" evidence="7">
    <location>
        <begin position="83"/>
        <end position="102"/>
    </location>
</feature>
<protein>
    <submittedName>
        <fullName evidence="9">Sugar ABC transporter permease</fullName>
    </submittedName>
</protein>
<keyword evidence="5 7" id="KW-1133">Transmembrane helix</keyword>
<dbReference type="Proteomes" id="UP000236151">
    <property type="component" value="Unassembled WGS sequence"/>
</dbReference>
<feature type="transmembrane region" description="Helical" evidence="7">
    <location>
        <begin position="114"/>
        <end position="133"/>
    </location>
</feature>
<keyword evidence="6 7" id="KW-0472">Membrane</keyword>
<dbReference type="InterPro" id="IPR035906">
    <property type="entry name" value="MetI-like_sf"/>
</dbReference>
<keyword evidence="4 7" id="KW-0812">Transmembrane</keyword>
<dbReference type="PANTHER" id="PTHR43744">
    <property type="entry name" value="ABC TRANSPORTER PERMEASE PROTEIN MG189-RELATED-RELATED"/>
    <property type="match status" value="1"/>
</dbReference>
<comment type="caution">
    <text evidence="9">The sequence shown here is derived from an EMBL/GenBank/DDBJ whole genome shotgun (WGS) entry which is preliminary data.</text>
</comment>
<evidence type="ECO:0000256" key="7">
    <source>
        <dbReference type="RuleBase" id="RU363032"/>
    </source>
</evidence>
<dbReference type="Pfam" id="PF00528">
    <property type="entry name" value="BPD_transp_1"/>
    <property type="match status" value="1"/>
</dbReference>